<dbReference type="RefSeq" id="WP_146866059.1">
    <property type="nucleotide sequence ID" value="NZ_BKAU01000005.1"/>
</dbReference>
<keyword evidence="2" id="KW-1185">Reference proteome</keyword>
<gene>
    <name evidence="1" type="ORF">CCY01nite_42290</name>
</gene>
<accession>A0A512RQK4</accession>
<dbReference type="Proteomes" id="UP000321436">
    <property type="component" value="Unassembled WGS sequence"/>
</dbReference>
<reference evidence="1 2" key="1">
    <citation type="submission" date="2019-07" db="EMBL/GenBank/DDBJ databases">
        <title>Whole genome shotgun sequence of Chitinophaga cymbidii NBRC 109752.</title>
        <authorList>
            <person name="Hosoyama A."/>
            <person name="Uohara A."/>
            <person name="Ohji S."/>
            <person name="Ichikawa N."/>
        </authorList>
    </citation>
    <scope>NUCLEOTIDE SEQUENCE [LARGE SCALE GENOMIC DNA]</scope>
    <source>
        <strain evidence="1 2">NBRC 109752</strain>
    </source>
</reference>
<comment type="caution">
    <text evidence="1">The sequence shown here is derived from an EMBL/GenBank/DDBJ whole genome shotgun (WGS) entry which is preliminary data.</text>
</comment>
<organism evidence="1 2">
    <name type="scientific">Chitinophaga cymbidii</name>
    <dbReference type="NCBI Taxonomy" id="1096750"/>
    <lineage>
        <taxon>Bacteria</taxon>
        <taxon>Pseudomonadati</taxon>
        <taxon>Bacteroidota</taxon>
        <taxon>Chitinophagia</taxon>
        <taxon>Chitinophagales</taxon>
        <taxon>Chitinophagaceae</taxon>
        <taxon>Chitinophaga</taxon>
    </lineage>
</organism>
<proteinExistence type="predicted"/>
<dbReference type="AlphaFoldDB" id="A0A512RQK4"/>
<evidence type="ECO:0000313" key="2">
    <source>
        <dbReference type="Proteomes" id="UP000321436"/>
    </source>
</evidence>
<evidence type="ECO:0000313" key="1">
    <source>
        <dbReference type="EMBL" id="GEP97969.1"/>
    </source>
</evidence>
<name>A0A512RQK4_9BACT</name>
<dbReference type="OrthoDB" id="793934at2"/>
<sequence length="160" mass="18161">MKKAIVKIAFRQIIDANASGTFERDVWRDSYQEYLVQVQSFDRERQYPTWDALRTAIPKANVNVQYKTAFAIGLYVQGLQNKIPGAITASGQSISFENYQFEILASDVRNPNIHAVSITYTTPPLELLDAFGAWLLLRRETEVFMAEIQPGLSIVHYEAA</sequence>
<protein>
    <submittedName>
        <fullName evidence="1">Uncharacterized protein</fullName>
    </submittedName>
</protein>
<dbReference type="EMBL" id="BKAU01000005">
    <property type="protein sequence ID" value="GEP97969.1"/>
    <property type="molecule type" value="Genomic_DNA"/>
</dbReference>